<dbReference type="PANTHER" id="PTHR42991:SF1">
    <property type="entry name" value="ALDEHYDE DEHYDROGENASE"/>
    <property type="match status" value="1"/>
</dbReference>
<dbReference type="GO" id="GO:0008911">
    <property type="term" value="F:lactaldehyde dehydrogenase (NAD+) activity"/>
    <property type="evidence" value="ECO:0007669"/>
    <property type="project" value="TreeGrafter"/>
</dbReference>
<dbReference type="PANTHER" id="PTHR42991">
    <property type="entry name" value="ALDEHYDE DEHYDROGENASE"/>
    <property type="match status" value="1"/>
</dbReference>
<dbReference type="InterPro" id="IPR016162">
    <property type="entry name" value="Ald_DH_N"/>
</dbReference>
<protein>
    <submittedName>
        <fullName evidence="4">Aldehyde dehydrogenase family protein</fullName>
    </submittedName>
</protein>
<feature type="domain" description="Aldehyde dehydrogenase" evidence="3">
    <location>
        <begin position="14"/>
        <end position="472"/>
    </location>
</feature>
<organism evidence="4 5">
    <name type="scientific">Epidermidibacterium keratini</name>
    <dbReference type="NCBI Taxonomy" id="1891644"/>
    <lineage>
        <taxon>Bacteria</taxon>
        <taxon>Bacillati</taxon>
        <taxon>Actinomycetota</taxon>
        <taxon>Actinomycetes</taxon>
        <taxon>Sporichthyales</taxon>
        <taxon>Sporichthyaceae</taxon>
        <taxon>Epidermidibacterium</taxon>
    </lineage>
</organism>
<keyword evidence="5" id="KW-1185">Reference proteome</keyword>
<dbReference type="KEGG" id="eke:EK0264_09715"/>
<dbReference type="InterPro" id="IPR051020">
    <property type="entry name" value="ALDH-related_metabolic_enz"/>
</dbReference>
<sequence length="478" mass="50087">MNEVPEGLPIGDGWVTTSDTAEVHFPYDGTLVDSYPVGDADLARRAIDEALGVRRTMAALPSHVRRAALLNAHAAFLARQEEFEQLLVLETGKPLVDCKVESARSALTLITAAEEVLRIHGETVPMDALPSGDGLIGFWTRKPIGVVVGITGFNYPVLLAAHKLAPAIAAGCPVVLKPPPQAPLATIWLVHLMREALVEAGGPAAGIQLVTGGPEVGEALTTDPRIGMVSFTGSAAVGHQIARAAAPRKVVLELGSNAALIVAADADLDAAADAVIRGGYYANGQACISVQRVIVQDAVREEFMNRLTAALDRVVVGDPRSPDTRVAPLIDEGSTKRVQAWVDSAVRAGATAVAGGDVDGRAFNPTVLIGVPDGENAWDEEVFGPVVAVRTVPDLQSAYDAVNASRYGLHCAVFTKSLATAYDAIEQIEAGGVVVNDVPGFRSDIAPYGGVKDSGIGREGPRFAIEEMTVTRMAVIRP</sequence>
<proteinExistence type="inferred from homology"/>
<dbReference type="AlphaFoldDB" id="A0A7L4YNT8"/>
<dbReference type="Proteomes" id="UP000463857">
    <property type="component" value="Chromosome"/>
</dbReference>
<keyword evidence="2" id="KW-0560">Oxidoreductase</keyword>
<name>A0A7L4YNT8_9ACTN</name>
<dbReference type="SUPFAM" id="SSF53720">
    <property type="entry name" value="ALDH-like"/>
    <property type="match status" value="1"/>
</dbReference>
<accession>A0A7L4YNT8</accession>
<evidence type="ECO:0000256" key="1">
    <source>
        <dbReference type="ARBA" id="ARBA00009986"/>
    </source>
</evidence>
<dbReference type="InterPro" id="IPR016161">
    <property type="entry name" value="Ald_DH/histidinol_DH"/>
</dbReference>
<dbReference type="InterPro" id="IPR015590">
    <property type="entry name" value="Aldehyde_DH_dom"/>
</dbReference>
<dbReference type="Gene3D" id="3.40.309.10">
    <property type="entry name" value="Aldehyde Dehydrogenase, Chain A, domain 2"/>
    <property type="match status" value="1"/>
</dbReference>
<gene>
    <name evidence="4" type="ORF">EK0264_09715</name>
</gene>
<dbReference type="InterPro" id="IPR016163">
    <property type="entry name" value="Ald_DH_C"/>
</dbReference>
<dbReference type="InParanoid" id="A0A7L4YNT8"/>
<dbReference type="Pfam" id="PF00171">
    <property type="entry name" value="Aldedh"/>
    <property type="match status" value="1"/>
</dbReference>
<dbReference type="RefSeq" id="WP_159545113.1">
    <property type="nucleotide sequence ID" value="NZ_CP047156.1"/>
</dbReference>
<evidence type="ECO:0000256" key="2">
    <source>
        <dbReference type="ARBA" id="ARBA00023002"/>
    </source>
</evidence>
<evidence type="ECO:0000259" key="3">
    <source>
        <dbReference type="Pfam" id="PF00171"/>
    </source>
</evidence>
<dbReference type="EMBL" id="CP047156">
    <property type="protein sequence ID" value="QHC00534.1"/>
    <property type="molecule type" value="Genomic_DNA"/>
</dbReference>
<evidence type="ECO:0000313" key="4">
    <source>
        <dbReference type="EMBL" id="QHC00534.1"/>
    </source>
</evidence>
<dbReference type="Gene3D" id="3.40.605.10">
    <property type="entry name" value="Aldehyde Dehydrogenase, Chain A, domain 1"/>
    <property type="match status" value="1"/>
</dbReference>
<dbReference type="OrthoDB" id="6882680at2"/>
<evidence type="ECO:0000313" key="5">
    <source>
        <dbReference type="Proteomes" id="UP000463857"/>
    </source>
</evidence>
<comment type="similarity">
    <text evidence="1">Belongs to the aldehyde dehydrogenase family.</text>
</comment>
<reference evidence="4 5" key="1">
    <citation type="journal article" date="2018" name="Int. J. Syst. Evol. Microbiol.">
        <title>Epidermidibacterium keratini gen. nov., sp. nov., a member of the family Sporichthyaceae, isolated from keratin epidermis.</title>
        <authorList>
            <person name="Lee D.G."/>
            <person name="Trujillo M.E."/>
            <person name="Kang S."/>
            <person name="Nam J.J."/>
            <person name="Kim Y.J."/>
        </authorList>
    </citation>
    <scope>NUCLEOTIDE SEQUENCE [LARGE SCALE GENOMIC DNA]</scope>
    <source>
        <strain evidence="4 5">EPI-7</strain>
    </source>
</reference>